<keyword evidence="5" id="KW-0158">Chromosome</keyword>
<dbReference type="Proteomes" id="UP000319801">
    <property type="component" value="Unassembled WGS sequence"/>
</dbReference>
<evidence type="ECO:0000256" key="12">
    <source>
        <dbReference type="ARBA" id="ARBA00023204"/>
    </source>
</evidence>
<keyword evidence="6" id="KW-0433">Leucine-rich repeat</keyword>
<dbReference type="PROSITE" id="PS50005">
    <property type="entry name" value="TPR"/>
    <property type="match status" value="1"/>
</dbReference>
<evidence type="ECO:0000256" key="3">
    <source>
        <dbReference type="ARBA" id="ARBA00010999"/>
    </source>
</evidence>
<dbReference type="GO" id="GO:0000724">
    <property type="term" value="P:double-strand break repair via homologous recombination"/>
    <property type="evidence" value="ECO:0007669"/>
    <property type="project" value="TreeGrafter"/>
</dbReference>
<dbReference type="Pfam" id="PF13424">
    <property type="entry name" value="TPR_12"/>
    <property type="match status" value="1"/>
</dbReference>
<dbReference type="InterPro" id="IPR001611">
    <property type="entry name" value="Leu-rich_rpt"/>
</dbReference>
<dbReference type="OrthoDB" id="5806726at2759"/>
<feature type="region of interest" description="Disordered" evidence="18">
    <location>
        <begin position="705"/>
        <end position="813"/>
    </location>
</feature>
<dbReference type="Gene3D" id="1.25.40.20">
    <property type="entry name" value="Ankyrin repeat-containing domain"/>
    <property type="match status" value="1"/>
</dbReference>
<reference evidence="19 20" key="1">
    <citation type="journal article" date="2019" name="Genome Biol. Evol.">
        <title>Whole-Genome Sequencing of the Giant Devil Catfish, Bagarius yarrelli.</title>
        <authorList>
            <person name="Jiang W."/>
            <person name="Lv Y."/>
            <person name="Cheng L."/>
            <person name="Yang K."/>
            <person name="Chao B."/>
            <person name="Wang X."/>
            <person name="Li Y."/>
            <person name="Pan X."/>
            <person name="You X."/>
            <person name="Zhang Y."/>
            <person name="Yang J."/>
            <person name="Li J."/>
            <person name="Zhang X."/>
            <person name="Liu S."/>
            <person name="Sun C."/>
            <person name="Yang J."/>
            <person name="Shi Q."/>
        </authorList>
    </citation>
    <scope>NUCLEOTIDE SEQUENCE [LARGE SCALE GENOMIC DNA]</scope>
    <source>
        <strain evidence="19">JWS20170419001</strain>
        <tissue evidence="19">Muscle</tissue>
    </source>
</reference>
<keyword evidence="10" id="KW-0156">Chromatin regulator</keyword>
<evidence type="ECO:0000256" key="10">
    <source>
        <dbReference type="ARBA" id="ARBA00022853"/>
    </source>
</evidence>
<keyword evidence="7" id="KW-0677">Repeat</keyword>
<dbReference type="SMART" id="SM00368">
    <property type="entry name" value="LRR_RI"/>
    <property type="match status" value="5"/>
</dbReference>
<feature type="compositionally biased region" description="Low complexity" evidence="18">
    <location>
        <begin position="890"/>
        <end position="920"/>
    </location>
</feature>
<dbReference type="PROSITE" id="PS50088">
    <property type="entry name" value="ANK_REPEAT"/>
    <property type="match status" value="3"/>
</dbReference>
<feature type="repeat" description="TPR" evidence="17">
    <location>
        <begin position="338"/>
        <end position="371"/>
    </location>
</feature>
<evidence type="ECO:0000256" key="6">
    <source>
        <dbReference type="ARBA" id="ARBA00022614"/>
    </source>
</evidence>
<dbReference type="Pfam" id="PF13516">
    <property type="entry name" value="LRR_6"/>
    <property type="match status" value="1"/>
</dbReference>
<comment type="similarity">
    <text evidence="3">Belongs to the Tonsoku family.</text>
</comment>
<keyword evidence="20" id="KW-1185">Reference proteome</keyword>
<dbReference type="PANTHER" id="PTHR46358:SF1">
    <property type="entry name" value="TONSOKU-LIKE PROTEIN"/>
    <property type="match status" value="1"/>
</dbReference>
<protein>
    <recommendedName>
        <fullName evidence="4">Tonsoku-like protein</fullName>
    </recommendedName>
    <alternativeName>
        <fullName evidence="15">NF-kappa-B inhibitor-like protein 2</fullName>
    </alternativeName>
    <alternativeName>
        <fullName evidence="14">Nuclear factor of kappa light polypeptide gene enhancer in B-cells inhibitor-like 2</fullName>
    </alternativeName>
</protein>
<dbReference type="InterPro" id="IPR002110">
    <property type="entry name" value="Ankyrin_rpt"/>
</dbReference>
<evidence type="ECO:0000256" key="11">
    <source>
        <dbReference type="ARBA" id="ARBA00023043"/>
    </source>
</evidence>
<evidence type="ECO:0000256" key="15">
    <source>
        <dbReference type="ARBA" id="ARBA00033240"/>
    </source>
</evidence>
<name>A0A556U989_BAGYA</name>
<dbReference type="InterPro" id="IPR052311">
    <property type="entry name" value="MMS22L-TONSL_complex_comp"/>
</dbReference>
<dbReference type="PRINTS" id="PR01415">
    <property type="entry name" value="ANKYRIN"/>
</dbReference>
<evidence type="ECO:0000256" key="14">
    <source>
        <dbReference type="ARBA" id="ARBA00030801"/>
    </source>
</evidence>
<keyword evidence="9 17" id="KW-0802">TPR repeat</keyword>
<dbReference type="Pfam" id="PF13181">
    <property type="entry name" value="TPR_8"/>
    <property type="match status" value="1"/>
</dbReference>
<evidence type="ECO:0000256" key="2">
    <source>
        <dbReference type="ARBA" id="ARBA00004286"/>
    </source>
</evidence>
<dbReference type="GO" id="GO:0043596">
    <property type="term" value="C:nuclear replication fork"/>
    <property type="evidence" value="ECO:0007669"/>
    <property type="project" value="TreeGrafter"/>
</dbReference>
<dbReference type="GO" id="GO:0006325">
    <property type="term" value="P:chromatin organization"/>
    <property type="evidence" value="ECO:0007669"/>
    <property type="project" value="UniProtKB-KW"/>
</dbReference>
<evidence type="ECO:0000256" key="5">
    <source>
        <dbReference type="ARBA" id="ARBA00022454"/>
    </source>
</evidence>
<dbReference type="SUPFAM" id="SSF48403">
    <property type="entry name" value="Ankyrin repeat"/>
    <property type="match status" value="1"/>
</dbReference>
<evidence type="ECO:0000256" key="4">
    <source>
        <dbReference type="ARBA" id="ARBA00017829"/>
    </source>
</evidence>
<dbReference type="PANTHER" id="PTHR46358">
    <property type="entry name" value="TONSOKU-LIKE PROTEIN"/>
    <property type="match status" value="1"/>
</dbReference>
<evidence type="ECO:0000256" key="13">
    <source>
        <dbReference type="ARBA" id="ARBA00023242"/>
    </source>
</evidence>
<evidence type="ECO:0000256" key="17">
    <source>
        <dbReference type="PROSITE-ProRule" id="PRU00339"/>
    </source>
</evidence>
<evidence type="ECO:0000256" key="1">
    <source>
        <dbReference type="ARBA" id="ARBA00004123"/>
    </source>
</evidence>
<feature type="region of interest" description="Disordered" evidence="18">
    <location>
        <begin position="870"/>
        <end position="932"/>
    </location>
</feature>
<feature type="repeat" description="ANK" evidence="16">
    <location>
        <begin position="604"/>
        <end position="636"/>
    </location>
</feature>
<evidence type="ECO:0000256" key="9">
    <source>
        <dbReference type="ARBA" id="ARBA00022803"/>
    </source>
</evidence>
<dbReference type="Gene3D" id="1.25.40.10">
    <property type="entry name" value="Tetratricopeptide repeat domain"/>
    <property type="match status" value="2"/>
</dbReference>
<comment type="subcellular location">
    <subcellularLocation>
        <location evidence="2">Chromosome</location>
    </subcellularLocation>
    <subcellularLocation>
        <location evidence="1">Nucleus</location>
    </subcellularLocation>
</comment>
<dbReference type="PROSITE" id="PS50297">
    <property type="entry name" value="ANK_REP_REGION"/>
    <property type="match status" value="3"/>
</dbReference>
<dbReference type="GO" id="GO:0031297">
    <property type="term" value="P:replication fork processing"/>
    <property type="evidence" value="ECO:0007669"/>
    <property type="project" value="TreeGrafter"/>
</dbReference>
<dbReference type="EMBL" id="VCAZ01000065">
    <property type="protein sequence ID" value="TSO25206.1"/>
    <property type="molecule type" value="Genomic_DNA"/>
</dbReference>
<comment type="caution">
    <text evidence="19">The sequence shown here is derived from an EMBL/GenBank/DDBJ whole genome shotgun (WGS) entry which is preliminary data.</text>
</comment>
<dbReference type="InterPro" id="IPR011990">
    <property type="entry name" value="TPR-like_helical_dom_sf"/>
</dbReference>
<feature type="repeat" description="ANK" evidence="16">
    <location>
        <begin position="535"/>
        <end position="567"/>
    </location>
</feature>
<evidence type="ECO:0000313" key="20">
    <source>
        <dbReference type="Proteomes" id="UP000319801"/>
    </source>
</evidence>
<evidence type="ECO:0000256" key="7">
    <source>
        <dbReference type="ARBA" id="ARBA00022737"/>
    </source>
</evidence>
<keyword evidence="11 16" id="KW-0040">ANK repeat</keyword>
<keyword evidence="12" id="KW-0234">DNA repair</keyword>
<feature type="compositionally biased region" description="Polar residues" evidence="18">
    <location>
        <begin position="705"/>
        <end position="720"/>
    </location>
</feature>
<feature type="compositionally biased region" description="Acidic residues" evidence="18">
    <location>
        <begin position="484"/>
        <end position="495"/>
    </location>
</feature>
<evidence type="ECO:0000256" key="16">
    <source>
        <dbReference type="PROSITE-ProRule" id="PRU00023"/>
    </source>
</evidence>
<dbReference type="SMART" id="SM00248">
    <property type="entry name" value="ANK"/>
    <property type="match status" value="3"/>
</dbReference>
<dbReference type="SUPFAM" id="SSF48452">
    <property type="entry name" value="TPR-like"/>
    <property type="match status" value="3"/>
</dbReference>
<proteinExistence type="inferred from homology"/>
<sequence length="1434" mass="158140">MSTDKEIKQLQKAKSKAQISNNLKEEAGLCNQLGELLAKNGNYQAAIDEHRQELALSEVLHDVIGCAIANRKIGECYAELGNIEAALKHQRQHLDLARSVNDAAEEQRALATIGRTYLFLHDSDQSRDSLKQAEDAFKKSLAILDRRLEGTVSARELSEMRARLLLNLGFVFDGLKEPQRCSEFIRQSIYISEKNNLLEDLYRGNFNLGSIHFRNGQHSLAMRCFEKSKECARKMSDKFSESECFYAIGKVLLNLGDLLAARRSLKQAFRLGSQQPAEREAVKRDLRYAIRGCQLEEAMAAVSNSVSQEALGLAEGLGDLYCKLSCAEQLGKPARELAVIHVSLAATYSDLRQHSKALEHYRHELKLREGNPKEECETWLNIASCQEESGVSLEEVDNTYTAALNCAERAAQRKLQVHHLLEKPFKQIVVAFDCRNNACLCSWLQKRVLKAWLQAQRRAGSAGADITESRLQELCEAEGCRLEDSDEEEDDEEMQNSEPLDSDIQISDSDDDLDGYDKLVTGRRKTGRWNRRNEKGETALHRACIDGNLKQVHYLVEQGHPLNPRDHCGWTPLHEACNHGHLEVVGLLLEKGANINDPGGAYCDGVTPLHDALSCGHFEVARLLVQRGASVNTRNNKGDKPLDTLRQWIKTYGHELDQETRQDCSETEKLLKKALAGAVAAVPVTPKPLQDSQLFDAECSEPLLQQSESRPISQHASLNVHTPPEACTPPRARRSTGPRHRPRGTEENVLFGNESSSSEHSDSEISPLRPVRPKLRFGNVSSSPQKLCATQDIPDSHGGRQTDLPSQPCSGKEEYHRVIQNLGSAKSRLLSQSLSEPAFSSTPAVSTNHQSALVPEELYIQDDWLEDDLGNAQPKKKRRLVSEQENRWDSGASRNQSRASGSSESSARGQSSSGRSLSLKKSNKARQVKMSQLPGMVMLGRREVTRSPSPIITPVDEPPQVGLPQPYSAQTVTLAVPQTPAAPMPAPIRMRVRVQNNIFLIPVPHSEAESCTVAWLCEQAAQRYYQTCGLLPRLSLQKEGALLSPADLLLAVLHTNEEVLAEVCSWDLPPLPERYKKACKSLGVEENRRVLRLCEVQDGTPHVCVCGLSLAPTSLSPLLRALKLQSSLTELRLSANRLNDELFPELLSAATTMPRLRLLDISANQITGEGIKKAAAKLEEGTQHAFPCLEELNLSMNPLGDGWSQALACLLAACPLLATLSLQACGLTARFLQQHRLLLANALTGTGHLRSVCLSQNALGATGFELVLKTLPLQHLTHLELNAVCKGPSDQPALDLLNKLLTQGECSLTHLGLGANGLTDQTIRSFTRCLALCPSLVSLDLSANPSVTSAGLHSILSALGESQRSLTHLNLQGCQVCGPWDMGCLDSLAERVKDLQLCSQRLNKLDQEILQRNWPGRILSHNSKCLLSISLVPH</sequence>
<gene>
    <name evidence="19" type="ORF">Baya_8829</name>
</gene>
<keyword evidence="13" id="KW-0539">Nucleus</keyword>
<feature type="compositionally biased region" description="Basic residues" evidence="18">
    <location>
        <begin position="731"/>
        <end position="742"/>
    </location>
</feature>
<dbReference type="SUPFAM" id="SSF52047">
    <property type="entry name" value="RNI-like"/>
    <property type="match status" value="1"/>
</dbReference>
<evidence type="ECO:0000256" key="8">
    <source>
        <dbReference type="ARBA" id="ARBA00022763"/>
    </source>
</evidence>
<dbReference type="Pfam" id="PF12796">
    <property type="entry name" value="Ank_2"/>
    <property type="match status" value="1"/>
</dbReference>
<dbReference type="Gene3D" id="3.80.10.10">
    <property type="entry name" value="Ribonuclease Inhibitor"/>
    <property type="match status" value="1"/>
</dbReference>
<dbReference type="SMART" id="SM00028">
    <property type="entry name" value="TPR"/>
    <property type="match status" value="7"/>
</dbReference>
<evidence type="ECO:0000313" key="19">
    <source>
        <dbReference type="EMBL" id="TSO25206.1"/>
    </source>
</evidence>
<accession>A0A556U989</accession>
<evidence type="ECO:0000256" key="18">
    <source>
        <dbReference type="SAM" id="MobiDB-lite"/>
    </source>
</evidence>
<dbReference type="InterPro" id="IPR032675">
    <property type="entry name" value="LRR_dom_sf"/>
</dbReference>
<feature type="repeat" description="ANK" evidence="16">
    <location>
        <begin position="568"/>
        <end position="600"/>
    </location>
</feature>
<keyword evidence="8" id="KW-0227">DNA damage</keyword>
<dbReference type="InterPro" id="IPR036770">
    <property type="entry name" value="Ankyrin_rpt-contain_sf"/>
</dbReference>
<feature type="region of interest" description="Disordered" evidence="18">
    <location>
        <begin position="480"/>
        <end position="517"/>
    </location>
</feature>
<dbReference type="InterPro" id="IPR019734">
    <property type="entry name" value="TPR_rpt"/>
</dbReference>
<organism evidence="19 20">
    <name type="scientific">Bagarius yarrelli</name>
    <name type="common">Goonch</name>
    <name type="synonym">Bagrus yarrelli</name>
    <dbReference type="NCBI Taxonomy" id="175774"/>
    <lineage>
        <taxon>Eukaryota</taxon>
        <taxon>Metazoa</taxon>
        <taxon>Chordata</taxon>
        <taxon>Craniata</taxon>
        <taxon>Vertebrata</taxon>
        <taxon>Euteleostomi</taxon>
        <taxon>Actinopterygii</taxon>
        <taxon>Neopterygii</taxon>
        <taxon>Teleostei</taxon>
        <taxon>Ostariophysi</taxon>
        <taxon>Siluriformes</taxon>
        <taxon>Sisoridae</taxon>
        <taxon>Sisorinae</taxon>
        <taxon>Bagarius</taxon>
    </lineage>
</organism>